<organism evidence="1 2">
    <name type="scientific">Deinococcus knuensis</name>
    <dbReference type="NCBI Taxonomy" id="1837380"/>
    <lineage>
        <taxon>Bacteria</taxon>
        <taxon>Thermotogati</taxon>
        <taxon>Deinococcota</taxon>
        <taxon>Deinococci</taxon>
        <taxon>Deinococcales</taxon>
        <taxon>Deinococcaceae</taxon>
        <taxon>Deinococcus</taxon>
    </lineage>
</organism>
<reference evidence="2" key="1">
    <citation type="journal article" date="2019" name="Int. J. Syst. Evol. Microbiol.">
        <title>The Global Catalogue of Microorganisms (GCM) 10K type strain sequencing project: providing services to taxonomists for standard genome sequencing and annotation.</title>
        <authorList>
            <consortium name="The Broad Institute Genomics Platform"/>
            <consortium name="The Broad Institute Genome Sequencing Center for Infectious Disease"/>
            <person name="Wu L."/>
            <person name="Ma J."/>
        </authorList>
    </citation>
    <scope>NUCLEOTIDE SEQUENCE [LARGE SCALE GENOMIC DNA]</scope>
    <source>
        <strain evidence="2">JCM 31406</strain>
    </source>
</reference>
<dbReference type="EMBL" id="BMQO01000022">
    <property type="protein sequence ID" value="GGS37758.1"/>
    <property type="molecule type" value="Genomic_DNA"/>
</dbReference>
<dbReference type="RefSeq" id="WP_189103341.1">
    <property type="nucleotide sequence ID" value="NZ_BMQO01000022.1"/>
</dbReference>
<evidence type="ECO:0000313" key="1">
    <source>
        <dbReference type="EMBL" id="GGS37758.1"/>
    </source>
</evidence>
<proteinExistence type="predicted"/>
<protein>
    <submittedName>
        <fullName evidence="1">Uncharacterized protein</fullName>
    </submittedName>
</protein>
<dbReference type="Proteomes" id="UP000620633">
    <property type="component" value="Unassembled WGS sequence"/>
</dbReference>
<name>A0ABQ2STL8_9DEIO</name>
<accession>A0ABQ2STL8</accession>
<keyword evidence="2" id="KW-1185">Reference proteome</keyword>
<gene>
    <name evidence="1" type="ORF">GCM10008961_31610</name>
</gene>
<comment type="caution">
    <text evidence="1">The sequence shown here is derived from an EMBL/GenBank/DDBJ whole genome shotgun (WGS) entry which is preliminary data.</text>
</comment>
<evidence type="ECO:0000313" key="2">
    <source>
        <dbReference type="Proteomes" id="UP000620633"/>
    </source>
</evidence>
<sequence>MNLKRQLSSFLRVPERVTLLFAGRADGSAAPVTPADPLPVTVMGGSGGSAPVQVTDVYAPQVLTPGAQQALSVPPGANRALLRVSAGRAQFGLLGTADAPLVGEGGGLDDLRDLQLHALRVTVEAGGAVRVDYWREGTYTLEVM</sequence>